<dbReference type="Pfam" id="PF13350">
    <property type="entry name" value="Y_phosphatase3"/>
    <property type="match status" value="1"/>
</dbReference>
<dbReference type="InterPro" id="IPR026893">
    <property type="entry name" value="Tyr/Ser_Pase_IphP-type"/>
</dbReference>
<proteinExistence type="predicted"/>
<accession>A1CBV7</accession>
<evidence type="ECO:0008006" key="3">
    <source>
        <dbReference type="Google" id="ProtNLM"/>
    </source>
</evidence>
<reference evidence="1 2" key="1">
    <citation type="journal article" date="2008" name="PLoS Genet.">
        <title>Genomic islands in the pathogenic filamentous fungus Aspergillus fumigatus.</title>
        <authorList>
            <person name="Fedorova N.D."/>
            <person name="Khaldi N."/>
            <person name="Joardar V.S."/>
            <person name="Maiti R."/>
            <person name="Amedeo P."/>
            <person name="Anderson M.J."/>
            <person name="Crabtree J."/>
            <person name="Silva J.C."/>
            <person name="Badger J.H."/>
            <person name="Albarraq A."/>
            <person name="Angiuoli S."/>
            <person name="Bussey H."/>
            <person name="Bowyer P."/>
            <person name="Cotty P.J."/>
            <person name="Dyer P.S."/>
            <person name="Egan A."/>
            <person name="Galens K."/>
            <person name="Fraser-Liggett C.M."/>
            <person name="Haas B.J."/>
            <person name="Inman J.M."/>
            <person name="Kent R."/>
            <person name="Lemieux S."/>
            <person name="Malavazi I."/>
            <person name="Orvis J."/>
            <person name="Roemer T."/>
            <person name="Ronning C.M."/>
            <person name="Sundaram J.P."/>
            <person name="Sutton G."/>
            <person name="Turner G."/>
            <person name="Venter J.C."/>
            <person name="White O.R."/>
            <person name="Whitty B.R."/>
            <person name="Youngman P."/>
            <person name="Wolfe K.H."/>
            <person name="Goldman G.H."/>
            <person name="Wortman J.R."/>
            <person name="Jiang B."/>
            <person name="Denning D.W."/>
            <person name="Nierman W.C."/>
        </authorList>
    </citation>
    <scope>NUCLEOTIDE SEQUENCE [LARGE SCALE GENOMIC DNA]</scope>
    <source>
        <strain evidence="2">ATCC 1007 / CBS 513.65 / DSM 816 / NCTC 3887 / NRRL 1</strain>
    </source>
</reference>
<dbReference type="OrthoDB" id="449382at2759"/>
<evidence type="ECO:0000313" key="1">
    <source>
        <dbReference type="EMBL" id="EAW13225.1"/>
    </source>
</evidence>
<dbReference type="EMBL" id="DS027049">
    <property type="protein sequence ID" value="EAW13225.1"/>
    <property type="molecule type" value="Genomic_DNA"/>
</dbReference>
<protein>
    <recommendedName>
        <fullName evidence="3">Tyrosine specific protein phosphatases domain-containing protein</fullName>
    </recommendedName>
</protein>
<dbReference type="PANTHER" id="PTHR31126">
    <property type="entry name" value="TYROSINE-PROTEIN PHOSPHATASE"/>
    <property type="match status" value="1"/>
</dbReference>
<dbReference type="KEGG" id="act:ACLA_016710"/>
<organism evidence="1 2">
    <name type="scientific">Aspergillus clavatus (strain ATCC 1007 / CBS 513.65 / DSM 816 / NCTC 3887 / NRRL 1 / QM 1276 / 107)</name>
    <dbReference type="NCBI Taxonomy" id="344612"/>
    <lineage>
        <taxon>Eukaryota</taxon>
        <taxon>Fungi</taxon>
        <taxon>Dikarya</taxon>
        <taxon>Ascomycota</taxon>
        <taxon>Pezizomycotina</taxon>
        <taxon>Eurotiomycetes</taxon>
        <taxon>Eurotiomycetidae</taxon>
        <taxon>Eurotiales</taxon>
        <taxon>Aspergillaceae</taxon>
        <taxon>Aspergillus</taxon>
        <taxon>Aspergillus subgen. Fumigati</taxon>
    </lineage>
</organism>
<dbReference type="VEuPathDB" id="FungiDB:ACLA_016710"/>
<keyword evidence="2" id="KW-1185">Reference proteome</keyword>
<dbReference type="RefSeq" id="XP_001274651.1">
    <property type="nucleotide sequence ID" value="XM_001274650.1"/>
</dbReference>
<dbReference type="Gene3D" id="3.90.190.10">
    <property type="entry name" value="Protein tyrosine phosphatase superfamily"/>
    <property type="match status" value="1"/>
</dbReference>
<dbReference type="PANTHER" id="PTHR31126:SF1">
    <property type="entry name" value="TYROSINE SPECIFIC PROTEIN PHOSPHATASES DOMAIN-CONTAINING PROTEIN"/>
    <property type="match status" value="1"/>
</dbReference>
<sequence length="281" mass="31054">MTKTLHLGAMRDRLYGRAQNPGATDPPQVLGLFNFRDVGGNRVSATQHVRKNFLFRSATLSNVSPAGLRTLHSHYGIETIFNLRTGTGSGFGTTVQTVEGLTMQTVATMDSEASQEPLLEHFHSLSQDLVTGFMVIYKHLCVVSGAAYREILAHIRDQPTSPLLVNCDLGKDETGVFVGILLKLLGVPDEDIIEDYHRSETQIEPLVSDKRARVLGLPIFEDLAEVDIDKHFLAPREVMRALLVYIDLTYGGAGGYLRFLGFAEAEIDLVRRNMLESDAPQ</sequence>
<dbReference type="Proteomes" id="UP000006701">
    <property type="component" value="Unassembled WGS sequence"/>
</dbReference>
<dbReference type="AlphaFoldDB" id="A1CBV7"/>
<dbReference type="GO" id="GO:0004721">
    <property type="term" value="F:phosphoprotein phosphatase activity"/>
    <property type="evidence" value="ECO:0007669"/>
    <property type="project" value="InterPro"/>
</dbReference>
<dbReference type="InterPro" id="IPR029021">
    <property type="entry name" value="Prot-tyrosine_phosphatase-like"/>
</dbReference>
<evidence type="ECO:0000313" key="2">
    <source>
        <dbReference type="Proteomes" id="UP000006701"/>
    </source>
</evidence>
<dbReference type="GeneID" id="4706923"/>
<dbReference type="eggNOG" id="ENOG502S0PE">
    <property type="taxonomic scope" value="Eukaryota"/>
</dbReference>
<dbReference type="OMA" id="HTIFDFR"/>
<gene>
    <name evidence="1" type="ORF">ACLA_016710</name>
</gene>
<name>A1CBV7_ASPCL</name>
<dbReference type="SUPFAM" id="SSF52799">
    <property type="entry name" value="(Phosphotyrosine protein) phosphatases II"/>
    <property type="match status" value="1"/>
</dbReference>
<dbReference type="HOGENOM" id="CLU_057546_1_3_1"/>